<name>A0A2T2YY95_9NOCA</name>
<evidence type="ECO:0000256" key="3">
    <source>
        <dbReference type="SAM" id="MobiDB-lite"/>
    </source>
</evidence>
<dbReference type="AlphaFoldDB" id="A0A2T2YY95"/>
<feature type="domain" description="Glycoside hydrolase family 19 catalytic" evidence="5">
    <location>
        <begin position="126"/>
        <end position="226"/>
    </location>
</feature>
<dbReference type="PANTHER" id="PTHR22595">
    <property type="entry name" value="CHITINASE-RELATED"/>
    <property type="match status" value="1"/>
</dbReference>
<keyword evidence="1" id="KW-0611">Plant defense</keyword>
<dbReference type="GO" id="GO:0006952">
    <property type="term" value="P:defense response"/>
    <property type="evidence" value="ECO:0007669"/>
    <property type="project" value="UniProtKB-KW"/>
</dbReference>
<reference evidence="6 7" key="1">
    <citation type="submission" date="2018-02" db="EMBL/GenBank/DDBJ databases">
        <title>8 Nocardia nova and 1 Nocardia cyriacigeorgica strain used for evolution to TMP-SMX.</title>
        <authorList>
            <person name="Mehta H."/>
            <person name="Weng J."/>
            <person name="Shamoo Y."/>
        </authorList>
    </citation>
    <scope>NUCLEOTIDE SEQUENCE [LARGE SCALE GENOMIC DNA]</scope>
    <source>
        <strain evidence="6 7">ATCC 33727</strain>
    </source>
</reference>
<comment type="caution">
    <text evidence="6">The sequence shown here is derived from an EMBL/GenBank/DDBJ whole genome shotgun (WGS) entry which is preliminary data.</text>
</comment>
<gene>
    <name evidence="6" type="ORF">C8259_23130</name>
</gene>
<feature type="region of interest" description="Disordered" evidence="3">
    <location>
        <begin position="61"/>
        <end position="85"/>
    </location>
</feature>
<dbReference type="GO" id="GO:0006032">
    <property type="term" value="P:chitin catabolic process"/>
    <property type="evidence" value="ECO:0007669"/>
    <property type="project" value="InterPro"/>
</dbReference>
<dbReference type="EMBL" id="PYHS01000013">
    <property type="protein sequence ID" value="PSR60480.1"/>
    <property type="molecule type" value="Genomic_DNA"/>
</dbReference>
<dbReference type="RefSeq" id="WP_063909431.1">
    <property type="nucleotide sequence ID" value="NZ_PYHS01000013.1"/>
</dbReference>
<dbReference type="InterPro" id="IPR000726">
    <property type="entry name" value="Glyco_hydro_19_cat"/>
</dbReference>
<feature type="signal peptide" evidence="4">
    <location>
        <begin position="1"/>
        <end position="27"/>
    </location>
</feature>
<dbReference type="Gene3D" id="1.10.530.10">
    <property type="match status" value="1"/>
</dbReference>
<feature type="chain" id="PRO_5039069653" description="Glycoside hydrolase family 19 catalytic domain-containing protein" evidence="4">
    <location>
        <begin position="28"/>
        <end position="266"/>
    </location>
</feature>
<sequence>MSATSARRRSMTSIVRTAGAVSLAATAAATIIATAGGGQSSTAQAIDIKALATTVAAAGAPGAAQAPGPAPQPVAAPAPQPVAAPAPAPIAAPAALPGADQANVTTWLPEINSAMQSAGIDTPQRAAAFLAQVGQETAGFATLTEYSDGSDYNGRADLGNTQPGDGPRYKGRGGLQLTGRNNYERASQALGVDFVNHPELVADPKYAFATAAWYWNTHNLNAAADHAHPQDPASIDPVSRIINGGSNGRDVRREHFIQACQILKCP</sequence>
<evidence type="ECO:0000256" key="2">
    <source>
        <dbReference type="ARBA" id="ARBA00023157"/>
    </source>
</evidence>
<dbReference type="CDD" id="cd00325">
    <property type="entry name" value="chitinase_GH19"/>
    <property type="match status" value="1"/>
</dbReference>
<keyword evidence="4" id="KW-0732">Signal</keyword>
<dbReference type="Pfam" id="PF00182">
    <property type="entry name" value="Glyco_hydro_19"/>
    <property type="match status" value="1"/>
</dbReference>
<accession>A0A2T2YY95</accession>
<organism evidence="6 7">
    <name type="scientific">Nocardia nova</name>
    <dbReference type="NCBI Taxonomy" id="37330"/>
    <lineage>
        <taxon>Bacteria</taxon>
        <taxon>Bacillati</taxon>
        <taxon>Actinomycetota</taxon>
        <taxon>Actinomycetes</taxon>
        <taxon>Mycobacteriales</taxon>
        <taxon>Nocardiaceae</taxon>
        <taxon>Nocardia</taxon>
    </lineage>
</organism>
<evidence type="ECO:0000259" key="5">
    <source>
        <dbReference type="Pfam" id="PF00182"/>
    </source>
</evidence>
<evidence type="ECO:0000256" key="1">
    <source>
        <dbReference type="ARBA" id="ARBA00022821"/>
    </source>
</evidence>
<dbReference type="SUPFAM" id="SSF53955">
    <property type="entry name" value="Lysozyme-like"/>
    <property type="match status" value="1"/>
</dbReference>
<evidence type="ECO:0000256" key="4">
    <source>
        <dbReference type="SAM" id="SignalP"/>
    </source>
</evidence>
<evidence type="ECO:0000313" key="6">
    <source>
        <dbReference type="EMBL" id="PSR60480.1"/>
    </source>
</evidence>
<dbReference type="GO" id="GO:0016998">
    <property type="term" value="P:cell wall macromolecule catabolic process"/>
    <property type="evidence" value="ECO:0007669"/>
    <property type="project" value="InterPro"/>
</dbReference>
<proteinExistence type="predicted"/>
<dbReference type="InterPro" id="IPR023346">
    <property type="entry name" value="Lysozyme-like_dom_sf"/>
</dbReference>
<dbReference type="Proteomes" id="UP000241647">
    <property type="component" value="Unassembled WGS sequence"/>
</dbReference>
<evidence type="ECO:0000313" key="7">
    <source>
        <dbReference type="Proteomes" id="UP000241647"/>
    </source>
</evidence>
<protein>
    <recommendedName>
        <fullName evidence="5">Glycoside hydrolase family 19 catalytic domain-containing protein</fullName>
    </recommendedName>
</protein>
<feature type="compositionally biased region" description="Pro residues" evidence="3">
    <location>
        <begin position="68"/>
        <end position="85"/>
    </location>
</feature>
<dbReference type="PANTHER" id="PTHR22595:SF79">
    <property type="entry name" value="CHITINASE 12"/>
    <property type="match status" value="1"/>
</dbReference>
<dbReference type="GO" id="GO:0004568">
    <property type="term" value="F:chitinase activity"/>
    <property type="evidence" value="ECO:0007669"/>
    <property type="project" value="InterPro"/>
</dbReference>
<keyword evidence="2" id="KW-1015">Disulfide bond</keyword>